<gene>
    <name evidence="1" type="ORF">VitviT2T_001591</name>
</gene>
<protein>
    <submittedName>
        <fullName evidence="1">Uncharacterized protein</fullName>
    </submittedName>
</protein>
<dbReference type="EMBL" id="CP126648">
    <property type="protein sequence ID" value="WJZ81769.1"/>
    <property type="molecule type" value="Genomic_DNA"/>
</dbReference>
<organism evidence="1 2">
    <name type="scientific">Vitis vinifera</name>
    <name type="common">Grape</name>
    <dbReference type="NCBI Taxonomy" id="29760"/>
    <lineage>
        <taxon>Eukaryota</taxon>
        <taxon>Viridiplantae</taxon>
        <taxon>Streptophyta</taxon>
        <taxon>Embryophyta</taxon>
        <taxon>Tracheophyta</taxon>
        <taxon>Spermatophyta</taxon>
        <taxon>Magnoliopsida</taxon>
        <taxon>eudicotyledons</taxon>
        <taxon>Gunneridae</taxon>
        <taxon>Pentapetalae</taxon>
        <taxon>rosids</taxon>
        <taxon>Vitales</taxon>
        <taxon>Vitaceae</taxon>
        <taxon>Viteae</taxon>
        <taxon>Vitis</taxon>
    </lineage>
</organism>
<evidence type="ECO:0000313" key="1">
    <source>
        <dbReference type="EMBL" id="WJZ81769.1"/>
    </source>
</evidence>
<name>A0ABY9BGE5_VITVI</name>
<proteinExistence type="predicted"/>
<sequence>MKLLLLPTRRPRSKQPLRRGWLVGGLILLSLLMKSELLNSTLSTIGFVAVLPPMVTTIVVPSAANLSPKLPTGGLFYSLEGEKKACVIEEVQSSSRTIHVLVSDKKLGHSWMFSVVYAWAQACHRHETWQEFTEIANSISLPWLVIGDFHTILDPAEKKEFPYLKLKPSGPARINVYFTILATKVIPILGLTKGKVVQQYLSVLT</sequence>
<evidence type="ECO:0000313" key="2">
    <source>
        <dbReference type="Proteomes" id="UP001227230"/>
    </source>
</evidence>
<reference evidence="1 2" key="1">
    <citation type="journal article" date="2023" name="Hortic Res">
        <title>The complete reference genome for grapevine (Vitis vinifera L.) genetics and breeding.</title>
        <authorList>
            <person name="Shi X."/>
            <person name="Cao S."/>
            <person name="Wang X."/>
            <person name="Huang S."/>
            <person name="Wang Y."/>
            <person name="Liu Z."/>
            <person name="Liu W."/>
            <person name="Leng X."/>
            <person name="Peng Y."/>
            <person name="Wang N."/>
            <person name="Wang Y."/>
            <person name="Ma Z."/>
            <person name="Xu X."/>
            <person name="Zhang F."/>
            <person name="Xue H."/>
            <person name="Zhong H."/>
            <person name="Wang Y."/>
            <person name="Zhang K."/>
            <person name="Velt A."/>
            <person name="Avia K."/>
            <person name="Holtgrawe D."/>
            <person name="Grimplet J."/>
            <person name="Matus J.T."/>
            <person name="Ware D."/>
            <person name="Wu X."/>
            <person name="Wang H."/>
            <person name="Liu C."/>
            <person name="Fang Y."/>
            <person name="Rustenholz C."/>
            <person name="Cheng Z."/>
            <person name="Xiao H."/>
            <person name="Zhou Y."/>
        </authorList>
    </citation>
    <scope>NUCLEOTIDE SEQUENCE [LARGE SCALE GENOMIC DNA]</scope>
    <source>
        <strain evidence="2">cv. Pinot noir / PN40024</strain>
        <tissue evidence="1">Leaf</tissue>
    </source>
</reference>
<accession>A0ABY9BGE5</accession>
<dbReference type="Proteomes" id="UP001227230">
    <property type="component" value="Chromosome 1"/>
</dbReference>
<keyword evidence="2" id="KW-1185">Reference proteome</keyword>